<organism evidence="1 2">
    <name type="scientific">Ilex paraguariensis</name>
    <name type="common">yerba mate</name>
    <dbReference type="NCBI Taxonomy" id="185542"/>
    <lineage>
        <taxon>Eukaryota</taxon>
        <taxon>Viridiplantae</taxon>
        <taxon>Streptophyta</taxon>
        <taxon>Embryophyta</taxon>
        <taxon>Tracheophyta</taxon>
        <taxon>Spermatophyta</taxon>
        <taxon>Magnoliopsida</taxon>
        <taxon>eudicotyledons</taxon>
        <taxon>Gunneridae</taxon>
        <taxon>Pentapetalae</taxon>
        <taxon>asterids</taxon>
        <taxon>campanulids</taxon>
        <taxon>Aquifoliales</taxon>
        <taxon>Aquifoliaceae</taxon>
        <taxon>Ilex</taxon>
    </lineage>
</organism>
<reference evidence="1 2" key="1">
    <citation type="submission" date="2024-02" db="EMBL/GenBank/DDBJ databases">
        <authorList>
            <person name="Vignale AGUSTIN F."/>
            <person name="Sosa J E."/>
            <person name="Modenutti C."/>
        </authorList>
    </citation>
    <scope>NUCLEOTIDE SEQUENCE [LARGE SCALE GENOMIC DNA]</scope>
</reference>
<sequence length="70" mass="8572">NDAKFLSVTLNLEHHLAWLLLKDIEKTYRTTKPYKQIILRNITSMVRPWLKRYNVRSSRLENRFIRCQKL</sequence>
<accession>A0ABC8RE19</accession>
<proteinExistence type="predicted"/>
<dbReference type="Proteomes" id="UP001642360">
    <property type="component" value="Unassembled WGS sequence"/>
</dbReference>
<feature type="non-terminal residue" evidence="1">
    <location>
        <position position="1"/>
    </location>
</feature>
<protein>
    <submittedName>
        <fullName evidence="1">Uncharacterized protein</fullName>
    </submittedName>
</protein>
<evidence type="ECO:0000313" key="1">
    <source>
        <dbReference type="EMBL" id="CAK9143032.1"/>
    </source>
</evidence>
<comment type="caution">
    <text evidence="1">The sequence shown here is derived from an EMBL/GenBank/DDBJ whole genome shotgun (WGS) entry which is preliminary data.</text>
</comment>
<keyword evidence="2" id="KW-1185">Reference proteome</keyword>
<name>A0ABC8RE19_9AQUA</name>
<dbReference type="EMBL" id="CAUOFW020001279">
    <property type="protein sequence ID" value="CAK9143032.1"/>
    <property type="molecule type" value="Genomic_DNA"/>
</dbReference>
<dbReference type="AlphaFoldDB" id="A0ABC8RE19"/>
<evidence type="ECO:0000313" key="2">
    <source>
        <dbReference type="Proteomes" id="UP001642360"/>
    </source>
</evidence>
<gene>
    <name evidence="1" type="ORF">ILEXP_LOCUS10728</name>
</gene>